<dbReference type="InterPro" id="IPR052517">
    <property type="entry name" value="GlcG_carb_metab_protein"/>
</dbReference>
<reference evidence="2 3" key="1">
    <citation type="submission" date="2019-05" db="EMBL/GenBank/DDBJ databases">
        <title>Mycolicibacterium sphagni ENV482 genome assembly.</title>
        <authorList>
            <person name="Chen W."/>
            <person name="Faulkner N.W."/>
            <person name="Hyman M.R."/>
        </authorList>
    </citation>
    <scope>NUCLEOTIDE SEQUENCE [LARGE SCALE GENOMIC DNA]</scope>
    <source>
        <strain evidence="2 3">ENV482</strain>
    </source>
</reference>
<sequence length="160" mass="15906">MTNRPLIKDTKTLTLAGGLAVLMAATAEAERIGQPMCISVVDTGGNLLAFGRMDGSLAQAVKSTRNKAVTAALSRVPTGGVTADVEAQVAAAMDGWTNLLGGMPIRVDGFVVGAVAAGSGNGAQDLAVARAGAAAVPGADMFSDFTPRGAEDPGLDLHGA</sequence>
<evidence type="ECO:0000313" key="3">
    <source>
        <dbReference type="Proteomes" id="UP000708347"/>
    </source>
</evidence>
<feature type="chain" id="PRO_5045697036" evidence="1">
    <location>
        <begin position="30"/>
        <end position="160"/>
    </location>
</feature>
<comment type="caution">
    <text evidence="2">The sequence shown here is derived from an EMBL/GenBank/DDBJ whole genome shotgun (WGS) entry which is preliminary data.</text>
</comment>
<dbReference type="RefSeq" id="WP_174398216.1">
    <property type="nucleotide sequence ID" value="NZ_VBSB01000008.1"/>
</dbReference>
<gene>
    <name evidence="2" type="ORF">FEG63_12615</name>
</gene>
<protein>
    <submittedName>
        <fullName evidence="2">Heme-binding protein</fullName>
    </submittedName>
</protein>
<dbReference type="InterPro" id="IPR038084">
    <property type="entry name" value="PduO/GlcC-like_sf"/>
</dbReference>
<keyword evidence="3" id="KW-1185">Reference proteome</keyword>
<organism evidence="2 3">
    <name type="scientific">Mycolicibacterium sphagni</name>
    <dbReference type="NCBI Taxonomy" id="1786"/>
    <lineage>
        <taxon>Bacteria</taxon>
        <taxon>Bacillati</taxon>
        <taxon>Actinomycetota</taxon>
        <taxon>Actinomycetes</taxon>
        <taxon>Mycobacteriales</taxon>
        <taxon>Mycobacteriaceae</taxon>
        <taxon>Mycolicibacterium</taxon>
    </lineage>
</organism>
<evidence type="ECO:0000313" key="2">
    <source>
        <dbReference type="EMBL" id="NTY60387.1"/>
    </source>
</evidence>
<dbReference type="Gene3D" id="3.30.450.150">
    <property type="entry name" value="Haem-degrading domain"/>
    <property type="match status" value="1"/>
</dbReference>
<dbReference type="SUPFAM" id="SSF143744">
    <property type="entry name" value="GlcG-like"/>
    <property type="match status" value="1"/>
</dbReference>
<dbReference type="InterPro" id="IPR005624">
    <property type="entry name" value="PduO/GlcC-like"/>
</dbReference>
<evidence type="ECO:0000256" key="1">
    <source>
        <dbReference type="SAM" id="SignalP"/>
    </source>
</evidence>
<dbReference type="PANTHER" id="PTHR34309:SF1">
    <property type="entry name" value="PROTEIN GLCG"/>
    <property type="match status" value="1"/>
</dbReference>
<name>A0ABX2JU64_9MYCO</name>
<keyword evidence="1" id="KW-0732">Signal</keyword>
<accession>A0ABX2JU64</accession>
<dbReference type="Proteomes" id="UP000708347">
    <property type="component" value="Unassembled WGS sequence"/>
</dbReference>
<dbReference type="PANTHER" id="PTHR34309">
    <property type="entry name" value="SLR1406 PROTEIN"/>
    <property type="match status" value="1"/>
</dbReference>
<proteinExistence type="predicted"/>
<dbReference type="Pfam" id="PF03928">
    <property type="entry name" value="HbpS-like"/>
    <property type="match status" value="1"/>
</dbReference>
<feature type="signal peptide" evidence="1">
    <location>
        <begin position="1"/>
        <end position="29"/>
    </location>
</feature>
<dbReference type="EMBL" id="VBSB01000008">
    <property type="protein sequence ID" value="NTY60387.1"/>
    <property type="molecule type" value="Genomic_DNA"/>
</dbReference>